<keyword evidence="1" id="KW-0805">Transcription regulation</keyword>
<dbReference type="PROSITE" id="PS50043">
    <property type="entry name" value="HTH_LUXR_2"/>
    <property type="match status" value="1"/>
</dbReference>
<protein>
    <submittedName>
        <fullName evidence="5">Response regulator transcription factor</fullName>
    </submittedName>
</protein>
<sequence>MIRAADTGSADPDRRIPVVVHAPDPISYAGVVSQLRHHPVIDLRDEAGSRPGTVAVLIGETLDEATFARLRRMVRGEGARPVLVVSAVREAELLEVIECGVGAVVWRHDATAHRLLQAVLAASRGDGDLPADLLGRLMNQVGALQRSAVGGTGVPATGLTAREVDVLRLVADGLDTAEIAGKLSYSERTVKNVMHGLTTRLHLRNRAHAVAHALREGYI</sequence>
<feature type="domain" description="HTH luxR-type" evidence="4">
    <location>
        <begin position="152"/>
        <end position="217"/>
    </location>
</feature>
<organism evidence="5 6">
    <name type="scientific">Streptomyces polychromogenes</name>
    <dbReference type="NCBI Taxonomy" id="67342"/>
    <lineage>
        <taxon>Bacteria</taxon>
        <taxon>Bacillati</taxon>
        <taxon>Actinomycetota</taxon>
        <taxon>Actinomycetes</taxon>
        <taxon>Kitasatosporales</taxon>
        <taxon>Streptomycetaceae</taxon>
        <taxon>Streptomyces</taxon>
    </lineage>
</organism>
<name>A0ABN0VGU7_9ACTN</name>
<evidence type="ECO:0000256" key="1">
    <source>
        <dbReference type="ARBA" id="ARBA00023015"/>
    </source>
</evidence>
<dbReference type="Gene3D" id="3.40.50.2300">
    <property type="match status" value="1"/>
</dbReference>
<gene>
    <name evidence="5" type="ORF">GCM10010302_42810</name>
</gene>
<dbReference type="Proteomes" id="UP001501867">
    <property type="component" value="Unassembled WGS sequence"/>
</dbReference>
<evidence type="ECO:0000256" key="3">
    <source>
        <dbReference type="ARBA" id="ARBA00023163"/>
    </source>
</evidence>
<dbReference type="Pfam" id="PF00196">
    <property type="entry name" value="GerE"/>
    <property type="match status" value="1"/>
</dbReference>
<dbReference type="PRINTS" id="PR00038">
    <property type="entry name" value="HTHLUXR"/>
</dbReference>
<reference evidence="5 6" key="1">
    <citation type="journal article" date="2019" name="Int. J. Syst. Evol. Microbiol.">
        <title>The Global Catalogue of Microorganisms (GCM) 10K type strain sequencing project: providing services to taxonomists for standard genome sequencing and annotation.</title>
        <authorList>
            <consortium name="The Broad Institute Genomics Platform"/>
            <consortium name="The Broad Institute Genome Sequencing Center for Infectious Disease"/>
            <person name="Wu L."/>
            <person name="Ma J."/>
        </authorList>
    </citation>
    <scope>NUCLEOTIDE SEQUENCE [LARGE SCALE GENOMIC DNA]</scope>
    <source>
        <strain evidence="5 6">JCM 4505</strain>
    </source>
</reference>
<dbReference type="PANTHER" id="PTHR43214">
    <property type="entry name" value="TWO-COMPONENT RESPONSE REGULATOR"/>
    <property type="match status" value="1"/>
</dbReference>
<comment type="caution">
    <text evidence="5">The sequence shown here is derived from an EMBL/GenBank/DDBJ whole genome shotgun (WGS) entry which is preliminary data.</text>
</comment>
<evidence type="ECO:0000313" key="5">
    <source>
        <dbReference type="EMBL" id="GAA0299680.1"/>
    </source>
</evidence>
<keyword evidence="6" id="KW-1185">Reference proteome</keyword>
<evidence type="ECO:0000259" key="4">
    <source>
        <dbReference type="PROSITE" id="PS50043"/>
    </source>
</evidence>
<dbReference type="SMART" id="SM00421">
    <property type="entry name" value="HTH_LUXR"/>
    <property type="match status" value="1"/>
</dbReference>
<accession>A0ABN0VGU7</accession>
<evidence type="ECO:0000313" key="6">
    <source>
        <dbReference type="Proteomes" id="UP001501867"/>
    </source>
</evidence>
<dbReference type="InterPro" id="IPR016032">
    <property type="entry name" value="Sig_transdc_resp-reg_C-effctor"/>
</dbReference>
<dbReference type="InterPro" id="IPR039420">
    <property type="entry name" value="WalR-like"/>
</dbReference>
<keyword evidence="3" id="KW-0804">Transcription</keyword>
<proteinExistence type="predicted"/>
<dbReference type="PANTHER" id="PTHR43214:SF24">
    <property type="entry name" value="TRANSCRIPTIONAL REGULATORY PROTEIN NARL-RELATED"/>
    <property type="match status" value="1"/>
</dbReference>
<dbReference type="EMBL" id="BAAABV010000021">
    <property type="protein sequence ID" value="GAA0299680.1"/>
    <property type="molecule type" value="Genomic_DNA"/>
</dbReference>
<dbReference type="SUPFAM" id="SSF46894">
    <property type="entry name" value="C-terminal effector domain of the bipartite response regulators"/>
    <property type="match status" value="1"/>
</dbReference>
<dbReference type="InterPro" id="IPR000792">
    <property type="entry name" value="Tscrpt_reg_LuxR_C"/>
</dbReference>
<evidence type="ECO:0000256" key="2">
    <source>
        <dbReference type="ARBA" id="ARBA00023125"/>
    </source>
</evidence>
<dbReference type="CDD" id="cd06170">
    <property type="entry name" value="LuxR_C_like"/>
    <property type="match status" value="1"/>
</dbReference>
<keyword evidence="2" id="KW-0238">DNA-binding</keyword>